<evidence type="ECO:0000259" key="1">
    <source>
        <dbReference type="Pfam" id="PF00078"/>
    </source>
</evidence>
<gene>
    <name evidence="2" type="ORF">MELIAE_LOCUS1221</name>
</gene>
<dbReference type="OrthoDB" id="6775361at2759"/>
<keyword evidence="3" id="KW-1185">Reference proteome</keyword>
<dbReference type="SUPFAM" id="SSF56672">
    <property type="entry name" value="DNA/RNA polymerases"/>
    <property type="match status" value="1"/>
</dbReference>
<dbReference type="AlphaFoldDB" id="A0A9P0AQQ3"/>
<dbReference type="InterPro" id="IPR043502">
    <property type="entry name" value="DNA/RNA_pol_sf"/>
</dbReference>
<accession>A0A9P0AQQ3</accession>
<dbReference type="InterPro" id="IPR052560">
    <property type="entry name" value="RdDP_mobile_element"/>
</dbReference>
<dbReference type="Pfam" id="PF00078">
    <property type="entry name" value="RVT_1"/>
    <property type="match status" value="1"/>
</dbReference>
<dbReference type="PANTHER" id="PTHR36688:SF1">
    <property type="entry name" value="ENDONUCLEASE_EXONUCLEASE_PHOSPHATASE DOMAIN-CONTAINING PROTEIN"/>
    <property type="match status" value="1"/>
</dbReference>
<protein>
    <recommendedName>
        <fullName evidence="1">Reverse transcriptase domain-containing protein</fullName>
    </recommendedName>
</protein>
<sequence length="375" mass="43015">MHRRQFVLYHGSKSSEKEVDVGVPQGCVLGPLLFILYFNDLYNYVNLFHIEYADDLTMIASNKNAEKMIEDLNNNLNSVAKYCKSFNLAMNQTKTVTMEFHPYSAHYTKSKLIKLNCKSVEQVASFKLLALKRHGGLRSTTVAEGYIFNNKIKTASKIFNNVKNCDVQENTENIDIKVVGSSNYDVNEIETSNYYVNETETKVNTSLSANLYEALRGRIAQRRTYCSEDDDEDEITISVMLLFQPQIKTKKSLTNKAMDPIKMHPQTDLVTSTLKKEMSLFENGGSRVACLKLKYDFLMSPLVWFRKGPHSSAKRKIRYADVYSDEDSEKQDQGEELENDSQILSVQNVKENDVKFPGKKQLNILLEWSNLVKFF</sequence>
<name>A0A9P0AQQ3_BRAAE</name>
<dbReference type="InterPro" id="IPR000477">
    <property type="entry name" value="RT_dom"/>
</dbReference>
<proteinExistence type="predicted"/>
<dbReference type="PANTHER" id="PTHR36688">
    <property type="entry name" value="ENDO/EXONUCLEASE/PHOSPHATASE DOMAIN-CONTAINING PROTEIN"/>
    <property type="match status" value="1"/>
</dbReference>
<reference evidence="2" key="1">
    <citation type="submission" date="2021-12" db="EMBL/GenBank/DDBJ databases">
        <authorList>
            <person name="King R."/>
        </authorList>
    </citation>
    <scope>NUCLEOTIDE SEQUENCE</scope>
</reference>
<organism evidence="2 3">
    <name type="scientific">Brassicogethes aeneus</name>
    <name type="common">Rape pollen beetle</name>
    <name type="synonym">Meligethes aeneus</name>
    <dbReference type="NCBI Taxonomy" id="1431903"/>
    <lineage>
        <taxon>Eukaryota</taxon>
        <taxon>Metazoa</taxon>
        <taxon>Ecdysozoa</taxon>
        <taxon>Arthropoda</taxon>
        <taxon>Hexapoda</taxon>
        <taxon>Insecta</taxon>
        <taxon>Pterygota</taxon>
        <taxon>Neoptera</taxon>
        <taxon>Endopterygota</taxon>
        <taxon>Coleoptera</taxon>
        <taxon>Polyphaga</taxon>
        <taxon>Cucujiformia</taxon>
        <taxon>Nitidulidae</taxon>
        <taxon>Meligethinae</taxon>
        <taxon>Brassicogethes</taxon>
    </lineage>
</organism>
<evidence type="ECO:0000313" key="3">
    <source>
        <dbReference type="Proteomes" id="UP001154078"/>
    </source>
</evidence>
<evidence type="ECO:0000313" key="2">
    <source>
        <dbReference type="EMBL" id="CAH0547183.1"/>
    </source>
</evidence>
<dbReference type="GO" id="GO:0071897">
    <property type="term" value="P:DNA biosynthetic process"/>
    <property type="evidence" value="ECO:0007669"/>
    <property type="project" value="UniProtKB-ARBA"/>
</dbReference>
<dbReference type="EMBL" id="OV121132">
    <property type="protein sequence ID" value="CAH0547183.1"/>
    <property type="molecule type" value="Genomic_DNA"/>
</dbReference>
<dbReference type="Proteomes" id="UP001154078">
    <property type="component" value="Chromosome 1"/>
</dbReference>
<feature type="domain" description="Reverse transcriptase" evidence="1">
    <location>
        <begin position="9"/>
        <end position="99"/>
    </location>
</feature>